<dbReference type="AlphaFoldDB" id="A0A419WBC2"/>
<sequence>MIQDPVVHMKLMLQLLRIKNFTDEKINLLTYIDPYGIM</sequence>
<name>A0A419WBC2_9BACT</name>
<comment type="caution">
    <text evidence="1">The sequence shown here is derived from an EMBL/GenBank/DDBJ whole genome shotgun (WGS) entry which is preliminary data.</text>
</comment>
<organism evidence="1 2">
    <name type="scientific">Mangrovibacterium diazotrophicum</name>
    <dbReference type="NCBI Taxonomy" id="1261403"/>
    <lineage>
        <taxon>Bacteria</taxon>
        <taxon>Pseudomonadati</taxon>
        <taxon>Bacteroidota</taxon>
        <taxon>Bacteroidia</taxon>
        <taxon>Marinilabiliales</taxon>
        <taxon>Prolixibacteraceae</taxon>
        <taxon>Mangrovibacterium</taxon>
    </lineage>
</organism>
<evidence type="ECO:0000313" key="1">
    <source>
        <dbReference type="EMBL" id="RKD92739.1"/>
    </source>
</evidence>
<reference evidence="1 2" key="1">
    <citation type="submission" date="2018-09" db="EMBL/GenBank/DDBJ databases">
        <title>Genomic Encyclopedia of Archaeal and Bacterial Type Strains, Phase II (KMG-II): from individual species to whole genera.</title>
        <authorList>
            <person name="Goeker M."/>
        </authorList>
    </citation>
    <scope>NUCLEOTIDE SEQUENCE [LARGE SCALE GENOMIC DNA]</scope>
    <source>
        <strain evidence="1 2">DSM 27148</strain>
    </source>
</reference>
<gene>
    <name evidence="1" type="ORF">BC643_3116</name>
</gene>
<evidence type="ECO:0000313" key="2">
    <source>
        <dbReference type="Proteomes" id="UP000283387"/>
    </source>
</evidence>
<accession>A0A419WBC2</accession>
<dbReference type="Proteomes" id="UP000283387">
    <property type="component" value="Unassembled WGS sequence"/>
</dbReference>
<proteinExistence type="predicted"/>
<protein>
    <submittedName>
        <fullName evidence="1">Uncharacterized protein</fullName>
    </submittedName>
</protein>
<dbReference type="EMBL" id="RAPN01000001">
    <property type="protein sequence ID" value="RKD92739.1"/>
    <property type="molecule type" value="Genomic_DNA"/>
</dbReference>
<keyword evidence="2" id="KW-1185">Reference proteome</keyword>